<dbReference type="EMBL" id="BSTI01000002">
    <property type="protein sequence ID" value="GLY64294.1"/>
    <property type="molecule type" value="Genomic_DNA"/>
</dbReference>
<evidence type="ECO:0000313" key="2">
    <source>
        <dbReference type="Proteomes" id="UP001165136"/>
    </source>
</evidence>
<evidence type="ECO:0000313" key="1">
    <source>
        <dbReference type="EMBL" id="GLY64294.1"/>
    </source>
</evidence>
<accession>A0A9W6QU85</accession>
<keyword evidence="2" id="KW-1185">Reference proteome</keyword>
<sequence length="161" mass="16917">MSWWDDVKFVVTGEQGTAVKMVGQAFARKASGAALGQAGFTTGTAEAAVSMGSGSAGVISMSREEMEDTLKRAQNLLTDINYALESAPRLQNMRAPAKDPATVAATDSANNGGKYYVGHLRRQKAYLDKVVERMQKALGMTVQGDEQAAGTVNRAGEGIAG</sequence>
<comment type="caution">
    <text evidence="1">The sequence shown here is derived from an EMBL/GenBank/DDBJ whole genome shotgun (WGS) entry which is preliminary data.</text>
</comment>
<dbReference type="AlphaFoldDB" id="A0A9W6QU85"/>
<name>A0A9W6QU85_9PSEU</name>
<protein>
    <submittedName>
        <fullName evidence="1">Uncharacterized protein</fullName>
    </submittedName>
</protein>
<reference evidence="1" key="1">
    <citation type="submission" date="2023-03" db="EMBL/GenBank/DDBJ databases">
        <title>Amycolatopsis taiwanensis NBRC 103393.</title>
        <authorList>
            <person name="Ichikawa N."/>
            <person name="Sato H."/>
            <person name="Tonouchi N."/>
        </authorList>
    </citation>
    <scope>NUCLEOTIDE SEQUENCE</scope>
    <source>
        <strain evidence="1">NBRC 103393</strain>
    </source>
</reference>
<gene>
    <name evidence="1" type="ORF">Atai01_09130</name>
</gene>
<organism evidence="1 2">
    <name type="scientific">Amycolatopsis taiwanensis</name>
    <dbReference type="NCBI Taxonomy" id="342230"/>
    <lineage>
        <taxon>Bacteria</taxon>
        <taxon>Bacillati</taxon>
        <taxon>Actinomycetota</taxon>
        <taxon>Actinomycetes</taxon>
        <taxon>Pseudonocardiales</taxon>
        <taxon>Pseudonocardiaceae</taxon>
        <taxon>Amycolatopsis</taxon>
    </lineage>
</organism>
<proteinExistence type="predicted"/>
<dbReference type="Proteomes" id="UP001165136">
    <property type="component" value="Unassembled WGS sequence"/>
</dbReference>
<dbReference type="RefSeq" id="WP_285485980.1">
    <property type="nucleotide sequence ID" value="NZ_BSTI01000002.1"/>
</dbReference>